<dbReference type="PANTHER" id="PTHR45453">
    <property type="entry name" value="PHOSPHATE REGULON SENSOR PROTEIN PHOR"/>
    <property type="match status" value="1"/>
</dbReference>
<keyword evidence="5" id="KW-0808">Transferase</keyword>
<dbReference type="Pfam" id="PF00512">
    <property type="entry name" value="HisKA"/>
    <property type="match status" value="1"/>
</dbReference>
<evidence type="ECO:0000313" key="11">
    <source>
        <dbReference type="EMBL" id="SMP66187.1"/>
    </source>
</evidence>
<dbReference type="CDD" id="cd00082">
    <property type="entry name" value="HisKA"/>
    <property type="match status" value="1"/>
</dbReference>
<dbReference type="SMART" id="SM00388">
    <property type="entry name" value="HisKA"/>
    <property type="match status" value="1"/>
</dbReference>
<comment type="catalytic activity">
    <reaction evidence="1">
        <text>ATP + protein L-histidine = ADP + protein N-phospho-L-histidine.</text>
        <dbReference type="EC" id="2.7.13.3"/>
    </reaction>
</comment>
<gene>
    <name evidence="11" type="ORF">SAMN06296020_11388</name>
</gene>
<keyword evidence="6 11" id="KW-0418">Kinase</keyword>
<feature type="domain" description="Histidine kinase" evidence="10">
    <location>
        <begin position="440"/>
        <end position="690"/>
    </location>
</feature>
<dbReference type="GO" id="GO:0016036">
    <property type="term" value="P:cellular response to phosphate starvation"/>
    <property type="evidence" value="ECO:0007669"/>
    <property type="project" value="TreeGrafter"/>
</dbReference>
<dbReference type="InterPro" id="IPR036097">
    <property type="entry name" value="HisK_dim/P_sf"/>
</dbReference>
<evidence type="ECO:0000256" key="5">
    <source>
        <dbReference type="ARBA" id="ARBA00022679"/>
    </source>
</evidence>
<evidence type="ECO:0000256" key="4">
    <source>
        <dbReference type="ARBA" id="ARBA00022553"/>
    </source>
</evidence>
<dbReference type="PROSITE" id="PS50109">
    <property type="entry name" value="HIS_KIN"/>
    <property type="match status" value="1"/>
</dbReference>
<feature type="compositionally biased region" description="Basic and acidic residues" evidence="8">
    <location>
        <begin position="580"/>
        <end position="599"/>
    </location>
</feature>
<dbReference type="InterPro" id="IPR050351">
    <property type="entry name" value="BphY/WalK/GraS-like"/>
</dbReference>
<evidence type="ECO:0000256" key="7">
    <source>
        <dbReference type="ARBA" id="ARBA00023012"/>
    </source>
</evidence>
<dbReference type="AlphaFoldDB" id="A0AA45WY73"/>
<dbReference type="SMART" id="SM00387">
    <property type="entry name" value="HATPase_c"/>
    <property type="match status" value="1"/>
</dbReference>
<dbReference type="EC" id="2.7.13.3" evidence="3"/>
<feature type="transmembrane region" description="Helical" evidence="9">
    <location>
        <begin position="143"/>
        <end position="163"/>
    </location>
</feature>
<feature type="transmembrane region" description="Helical" evidence="9">
    <location>
        <begin position="297"/>
        <end position="313"/>
    </location>
</feature>
<feature type="transmembrane region" description="Helical" evidence="9">
    <location>
        <begin position="222"/>
        <end position="243"/>
    </location>
</feature>
<evidence type="ECO:0000256" key="3">
    <source>
        <dbReference type="ARBA" id="ARBA00012438"/>
    </source>
</evidence>
<protein>
    <recommendedName>
        <fullName evidence="3">histidine kinase</fullName>
        <ecNumber evidence="3">2.7.13.3</ecNumber>
    </recommendedName>
</protein>
<keyword evidence="9" id="KW-0472">Membrane</keyword>
<keyword evidence="9" id="KW-1133">Transmembrane helix</keyword>
<evidence type="ECO:0000256" key="1">
    <source>
        <dbReference type="ARBA" id="ARBA00000085"/>
    </source>
</evidence>
<evidence type="ECO:0000256" key="9">
    <source>
        <dbReference type="SAM" id="Phobius"/>
    </source>
</evidence>
<dbReference type="InterPro" id="IPR036890">
    <property type="entry name" value="HATPase_C_sf"/>
</dbReference>
<dbReference type="EMBL" id="FXUF01000013">
    <property type="protein sequence ID" value="SMP66187.1"/>
    <property type="molecule type" value="Genomic_DNA"/>
</dbReference>
<dbReference type="SUPFAM" id="SSF55874">
    <property type="entry name" value="ATPase domain of HSP90 chaperone/DNA topoisomerase II/histidine kinase"/>
    <property type="match status" value="1"/>
</dbReference>
<dbReference type="GO" id="GO:0000155">
    <property type="term" value="F:phosphorelay sensor kinase activity"/>
    <property type="evidence" value="ECO:0007669"/>
    <property type="project" value="InterPro"/>
</dbReference>
<feature type="compositionally biased region" description="Basic residues" evidence="8">
    <location>
        <begin position="91"/>
        <end position="103"/>
    </location>
</feature>
<feature type="compositionally biased region" description="Basic and acidic residues" evidence="8">
    <location>
        <begin position="46"/>
        <end position="65"/>
    </location>
</feature>
<feature type="region of interest" description="Disordered" evidence="8">
    <location>
        <begin position="578"/>
        <end position="613"/>
    </location>
</feature>
<evidence type="ECO:0000256" key="8">
    <source>
        <dbReference type="SAM" id="MobiDB-lite"/>
    </source>
</evidence>
<keyword evidence="9" id="KW-0812">Transmembrane</keyword>
<dbReference type="FunFam" id="1.10.287.130:FF:000001">
    <property type="entry name" value="Two-component sensor histidine kinase"/>
    <property type="match status" value="1"/>
</dbReference>
<dbReference type="Gene3D" id="3.30.565.10">
    <property type="entry name" value="Histidine kinase-like ATPase, C-terminal domain"/>
    <property type="match status" value="1"/>
</dbReference>
<dbReference type="InterPro" id="IPR003594">
    <property type="entry name" value="HATPase_dom"/>
</dbReference>
<keyword evidence="7" id="KW-0902">Two-component regulatory system</keyword>
<feature type="compositionally biased region" description="Basic and acidic residues" evidence="8">
    <location>
        <begin position="1"/>
        <end position="12"/>
    </location>
</feature>
<feature type="transmembrane region" description="Helical" evidence="9">
    <location>
        <begin position="355"/>
        <end position="372"/>
    </location>
</feature>
<dbReference type="GO" id="GO:0005886">
    <property type="term" value="C:plasma membrane"/>
    <property type="evidence" value="ECO:0007669"/>
    <property type="project" value="TreeGrafter"/>
</dbReference>
<accession>A0AA45WY73</accession>
<evidence type="ECO:0000256" key="2">
    <source>
        <dbReference type="ARBA" id="ARBA00004370"/>
    </source>
</evidence>
<keyword evidence="12" id="KW-1185">Reference proteome</keyword>
<dbReference type="SUPFAM" id="SSF47384">
    <property type="entry name" value="Homodimeric domain of signal transducing histidine kinase"/>
    <property type="match status" value="1"/>
</dbReference>
<dbReference type="InterPro" id="IPR005467">
    <property type="entry name" value="His_kinase_dom"/>
</dbReference>
<dbReference type="Gene3D" id="1.10.287.130">
    <property type="match status" value="1"/>
</dbReference>
<feature type="compositionally biased region" description="Basic and acidic residues" evidence="8">
    <location>
        <begin position="104"/>
        <end position="118"/>
    </location>
</feature>
<evidence type="ECO:0000259" key="10">
    <source>
        <dbReference type="PROSITE" id="PS50109"/>
    </source>
</evidence>
<feature type="compositionally biased region" description="Polar residues" evidence="8">
    <location>
        <begin position="695"/>
        <end position="709"/>
    </location>
</feature>
<feature type="region of interest" description="Disordered" evidence="8">
    <location>
        <begin position="1"/>
        <end position="135"/>
    </location>
</feature>
<comment type="subcellular location">
    <subcellularLocation>
        <location evidence="2">Membrane</location>
    </subcellularLocation>
</comment>
<sequence>MDTKWKNGHEGIAEQPNNEQRNIEQTNIEPSNNEQPKTNQISQNDDNQKTDSHRREDQSGNEDAHPMVTESAVEERKMMNGTSPGEESGLKNKKDKKDKKDKKKLWERNGFRDKEKPWEASASAEKNPATEKDQGGSMVLPQLLTWIGFMALAGSGAVMMWLSSTLNLFGMQDEIFQILQWVMLGGVPLMLGGLVYLTVTARRAGEGSSRWQMTFDQLPNDVHTLLVALAAGLSLGVGVIGGRSMYAYDPTRPDFFSLVAMLVVLGIDGIIGLNYYHTMIRQLKNRSLMKNTLIARVLSYLMHLLGAPVRILNESIRTLFHNGTVGPATMLLFLAYGLLNGLIAAVFVASGSGGAGLFFMAVFNALVLAGMARPINAYATLCRAAHHISRGEIDYPLNPVGMPIPINGLAEDMSRIQEGLRKAVAEAVKGERMKADLITNVSHDLKTPLTAIISYVDLLQKEGPGSENAAGYLQVLEEKTGRLKRLIEDLVEASKASSGNVKVSLKPVDLNEVLVQAAGEFEDRMAEAGLELRLQPAASPVWVMGDGTCLWRMLDNLLSNALKYSLKGTRVYAGVELTEQPDRQENHENQENQEYHENQESQSTPGGSGGQVNLKGQGLLVVKNVSAQALNMDPRELTERFVRGDEARTTEGSGLGLAIARGLAEAQQGRLTLSIDGDLFKAQVALPQVMPPSSMGKSSHSANKPASIG</sequence>
<feature type="compositionally biased region" description="Polar residues" evidence="8">
    <location>
        <begin position="15"/>
        <end position="45"/>
    </location>
</feature>
<feature type="transmembrane region" description="Helical" evidence="9">
    <location>
        <begin position="175"/>
        <end position="201"/>
    </location>
</feature>
<comment type="caution">
    <text evidence="11">The sequence shown here is derived from an EMBL/GenBank/DDBJ whole genome shotgun (WGS) entry which is preliminary data.</text>
</comment>
<proteinExistence type="predicted"/>
<dbReference type="PANTHER" id="PTHR45453:SF1">
    <property type="entry name" value="PHOSPHATE REGULON SENSOR PROTEIN PHOR"/>
    <property type="match status" value="1"/>
</dbReference>
<feature type="region of interest" description="Disordered" evidence="8">
    <location>
        <begin position="690"/>
        <end position="709"/>
    </location>
</feature>
<feature type="transmembrane region" description="Helical" evidence="9">
    <location>
        <begin position="255"/>
        <end position="276"/>
    </location>
</feature>
<keyword evidence="4" id="KW-0597">Phosphoprotein</keyword>
<organism evidence="11 12">
    <name type="scientific">Anoxynatronum buryatiense</name>
    <dbReference type="NCBI Taxonomy" id="489973"/>
    <lineage>
        <taxon>Bacteria</taxon>
        <taxon>Bacillati</taxon>
        <taxon>Bacillota</taxon>
        <taxon>Clostridia</taxon>
        <taxon>Eubacteriales</taxon>
        <taxon>Clostridiaceae</taxon>
        <taxon>Anoxynatronum</taxon>
    </lineage>
</organism>
<evidence type="ECO:0000256" key="6">
    <source>
        <dbReference type="ARBA" id="ARBA00022777"/>
    </source>
</evidence>
<reference evidence="11" key="1">
    <citation type="submission" date="2017-05" db="EMBL/GenBank/DDBJ databases">
        <authorList>
            <person name="Varghese N."/>
            <person name="Submissions S."/>
        </authorList>
    </citation>
    <scope>NUCLEOTIDE SEQUENCE</scope>
    <source>
        <strain evidence="11">Su22</strain>
    </source>
</reference>
<dbReference type="Proteomes" id="UP001158066">
    <property type="component" value="Unassembled WGS sequence"/>
</dbReference>
<dbReference type="GO" id="GO:0004721">
    <property type="term" value="F:phosphoprotein phosphatase activity"/>
    <property type="evidence" value="ECO:0007669"/>
    <property type="project" value="TreeGrafter"/>
</dbReference>
<name>A0AA45WY73_9CLOT</name>
<dbReference type="InterPro" id="IPR003661">
    <property type="entry name" value="HisK_dim/P_dom"/>
</dbReference>
<dbReference type="Pfam" id="PF02518">
    <property type="entry name" value="HATPase_c"/>
    <property type="match status" value="1"/>
</dbReference>
<evidence type="ECO:0000313" key="12">
    <source>
        <dbReference type="Proteomes" id="UP001158066"/>
    </source>
</evidence>
<feature type="transmembrane region" description="Helical" evidence="9">
    <location>
        <begin position="325"/>
        <end position="348"/>
    </location>
</feature>